<sequence>YKWSSYAGYMQENHYYQKIVDTKMVLGLFSEDRQTAKRQFNEYVNQECTDEFIDIEEVEKMDEEDAKNLFREMMNSLMEEKRDNNAQIMEEVIRIFRDKTNLSIRQIAAITCLNKDKINKMLRG</sequence>
<organism evidence="1 2">
    <name type="scientific">Sporomusa malonica</name>
    <dbReference type="NCBI Taxonomy" id="112901"/>
    <lineage>
        <taxon>Bacteria</taxon>
        <taxon>Bacillati</taxon>
        <taxon>Bacillota</taxon>
        <taxon>Negativicutes</taxon>
        <taxon>Selenomonadales</taxon>
        <taxon>Sporomusaceae</taxon>
        <taxon>Sporomusa</taxon>
    </lineage>
</organism>
<dbReference type="AlphaFoldDB" id="A0A1W2EZA1"/>
<reference evidence="1 2" key="1">
    <citation type="submission" date="2017-04" db="EMBL/GenBank/DDBJ databases">
        <authorList>
            <person name="Afonso C.L."/>
            <person name="Miller P.J."/>
            <person name="Scott M.A."/>
            <person name="Spackman E."/>
            <person name="Goraichik I."/>
            <person name="Dimitrov K.M."/>
            <person name="Suarez D.L."/>
            <person name="Swayne D.E."/>
        </authorList>
    </citation>
    <scope>NUCLEOTIDE SEQUENCE [LARGE SCALE GENOMIC DNA]</scope>
    <source>
        <strain evidence="1 2">DSM 5090</strain>
    </source>
</reference>
<gene>
    <name evidence="1" type="ORF">SAMN04488500_13622</name>
</gene>
<accession>A0A1W2EZA1</accession>
<keyword evidence="2" id="KW-1185">Reference proteome</keyword>
<dbReference type="Proteomes" id="UP000192738">
    <property type="component" value="Unassembled WGS sequence"/>
</dbReference>
<protein>
    <submittedName>
        <fullName evidence="1">Uncharacterized protein</fullName>
    </submittedName>
</protein>
<dbReference type="RefSeq" id="WP_217806041.1">
    <property type="nucleotide sequence ID" value="NZ_FWXI01000036.1"/>
</dbReference>
<name>A0A1W2EZA1_9FIRM</name>
<feature type="non-terminal residue" evidence="1">
    <location>
        <position position="1"/>
    </location>
</feature>
<dbReference type="STRING" id="112901.SAMN04488500_13622"/>
<dbReference type="EMBL" id="FWXI01000036">
    <property type="protein sequence ID" value="SMD15043.1"/>
    <property type="molecule type" value="Genomic_DNA"/>
</dbReference>
<evidence type="ECO:0000313" key="1">
    <source>
        <dbReference type="EMBL" id="SMD15043.1"/>
    </source>
</evidence>
<proteinExistence type="predicted"/>
<evidence type="ECO:0000313" key="2">
    <source>
        <dbReference type="Proteomes" id="UP000192738"/>
    </source>
</evidence>